<keyword evidence="1" id="KW-0324">Glycolysis</keyword>
<feature type="active site" description="Proton donor/acceptor" evidence="3">
    <location>
        <position position="96"/>
    </location>
</feature>
<dbReference type="GO" id="GO:0005737">
    <property type="term" value="C:cytoplasm"/>
    <property type="evidence" value="ECO:0007669"/>
    <property type="project" value="TreeGrafter"/>
</dbReference>
<evidence type="ECO:0000256" key="3">
    <source>
        <dbReference type="PIRSR" id="PIRSR613078-1"/>
    </source>
</evidence>
<dbReference type="InterPro" id="IPR050275">
    <property type="entry name" value="PGM_Phosphatase"/>
</dbReference>
<dbReference type="SMART" id="SM00855">
    <property type="entry name" value="PGAM"/>
    <property type="match status" value="1"/>
</dbReference>
<gene>
    <name evidence="5" type="ORF">AVDCRST_MAG72-2262</name>
</gene>
<evidence type="ECO:0000256" key="2">
    <source>
        <dbReference type="ARBA" id="ARBA00023235"/>
    </source>
</evidence>
<dbReference type="SUPFAM" id="SSF53254">
    <property type="entry name" value="Phosphoglycerate mutase-like"/>
    <property type="match status" value="1"/>
</dbReference>
<evidence type="ECO:0000256" key="1">
    <source>
        <dbReference type="ARBA" id="ARBA00023152"/>
    </source>
</evidence>
<dbReference type="InterPro" id="IPR013078">
    <property type="entry name" value="His_Pase_superF_clade-1"/>
</dbReference>
<feature type="binding site" evidence="4">
    <location>
        <begin position="21"/>
        <end position="28"/>
    </location>
    <ligand>
        <name>substrate</name>
    </ligand>
</feature>
<organism evidence="5">
    <name type="scientific">uncultured Nocardioidaceae bacterium</name>
    <dbReference type="NCBI Taxonomy" id="253824"/>
    <lineage>
        <taxon>Bacteria</taxon>
        <taxon>Bacillati</taxon>
        <taxon>Actinomycetota</taxon>
        <taxon>Actinomycetes</taxon>
        <taxon>Propionibacteriales</taxon>
        <taxon>Nocardioidaceae</taxon>
        <taxon>environmental samples</taxon>
    </lineage>
</organism>
<dbReference type="Gene3D" id="3.40.50.1240">
    <property type="entry name" value="Phosphoglycerate mutase-like"/>
    <property type="match status" value="1"/>
</dbReference>
<feature type="binding site" evidence="4">
    <location>
        <position position="71"/>
    </location>
    <ligand>
        <name>substrate</name>
    </ligand>
</feature>
<dbReference type="AlphaFoldDB" id="A0A6J4MM47"/>
<dbReference type="Pfam" id="PF00300">
    <property type="entry name" value="His_Phos_1"/>
    <property type="match status" value="1"/>
</dbReference>
<accession>A0A6J4MM47</accession>
<evidence type="ECO:0000313" key="5">
    <source>
        <dbReference type="EMBL" id="CAA9361248.1"/>
    </source>
</evidence>
<dbReference type="EMBL" id="CADCUJ010000094">
    <property type="protein sequence ID" value="CAA9361248.1"/>
    <property type="molecule type" value="Genomic_DNA"/>
</dbReference>
<protein>
    <recommendedName>
        <fullName evidence="6">Phosphoglycerate mutase</fullName>
    </recommendedName>
</protein>
<reference evidence="5" key="1">
    <citation type="submission" date="2020-02" db="EMBL/GenBank/DDBJ databases">
        <authorList>
            <person name="Meier V. D."/>
        </authorList>
    </citation>
    <scope>NUCLEOTIDE SEQUENCE</scope>
    <source>
        <strain evidence="5">AVDCRST_MAG72</strain>
    </source>
</reference>
<sequence length="216" mass="22908">MPDMSTGDGAATNPGELVVVRHGESTWNRDHLFQGQADPPLSALGRRQAAELAERFRTTGLRAVATSDLARAHETGAIVAAELGLDLPVVLPDLRERWSRTLTGLHRDEIEARFPGSVEAWRDGASTELVGDTEPYDVFATRVLAGLRAASELASAVLVVCHGGLFRVLHQVCGTDLRAGVANAAGRRLLVEAGRLVDAGDAFRPEGTPATGAEDL</sequence>
<dbReference type="PROSITE" id="PS00175">
    <property type="entry name" value="PG_MUTASE"/>
    <property type="match status" value="1"/>
</dbReference>
<dbReference type="InterPro" id="IPR029033">
    <property type="entry name" value="His_PPase_superfam"/>
</dbReference>
<evidence type="ECO:0000256" key="4">
    <source>
        <dbReference type="PIRSR" id="PIRSR613078-2"/>
    </source>
</evidence>
<name>A0A6J4MM47_9ACTN</name>
<dbReference type="InterPro" id="IPR001345">
    <property type="entry name" value="PG/BPGM_mutase_AS"/>
</dbReference>
<keyword evidence="2" id="KW-0413">Isomerase</keyword>
<dbReference type="GO" id="GO:0016791">
    <property type="term" value="F:phosphatase activity"/>
    <property type="evidence" value="ECO:0007669"/>
    <property type="project" value="TreeGrafter"/>
</dbReference>
<evidence type="ECO:0008006" key="6">
    <source>
        <dbReference type="Google" id="ProtNLM"/>
    </source>
</evidence>
<dbReference type="PANTHER" id="PTHR48100:SF1">
    <property type="entry name" value="HISTIDINE PHOSPHATASE FAMILY PROTEIN-RELATED"/>
    <property type="match status" value="1"/>
</dbReference>
<dbReference type="PANTHER" id="PTHR48100">
    <property type="entry name" value="BROAD-SPECIFICITY PHOSPHATASE YOR283W-RELATED"/>
    <property type="match status" value="1"/>
</dbReference>
<dbReference type="CDD" id="cd07067">
    <property type="entry name" value="HP_PGM_like"/>
    <property type="match status" value="1"/>
</dbReference>
<proteinExistence type="predicted"/>
<feature type="active site" description="Tele-phosphohistidine intermediate" evidence="3">
    <location>
        <position position="22"/>
    </location>
</feature>